<dbReference type="SUPFAM" id="SSF50978">
    <property type="entry name" value="WD40 repeat-like"/>
    <property type="match status" value="1"/>
</dbReference>
<accession>A4RY87</accession>
<feature type="domain" description="J" evidence="2">
    <location>
        <begin position="25"/>
        <end position="97"/>
    </location>
</feature>
<dbReference type="InterPro" id="IPR001623">
    <property type="entry name" value="DnaJ_domain"/>
</dbReference>
<evidence type="ECO:0000259" key="2">
    <source>
        <dbReference type="PROSITE" id="PS50076"/>
    </source>
</evidence>
<dbReference type="RefSeq" id="XP_001417886.1">
    <property type="nucleotide sequence ID" value="XM_001417849.1"/>
</dbReference>
<feature type="region of interest" description="Disordered" evidence="1">
    <location>
        <begin position="101"/>
        <end position="143"/>
    </location>
</feature>
<dbReference type="PROSITE" id="PS50076">
    <property type="entry name" value="DNAJ_2"/>
    <property type="match status" value="1"/>
</dbReference>
<dbReference type="AlphaFoldDB" id="A4RY87"/>
<dbReference type="SUPFAM" id="SSF46565">
    <property type="entry name" value="Chaperone J-domain"/>
    <property type="match status" value="1"/>
</dbReference>
<dbReference type="Gramene" id="ABO96179">
    <property type="protein sequence ID" value="ABO96179"/>
    <property type="gene ID" value="OSTLU_15613"/>
</dbReference>
<dbReference type="InterPro" id="IPR036322">
    <property type="entry name" value="WD40_repeat_dom_sf"/>
</dbReference>
<keyword evidence="4" id="KW-1185">Reference proteome</keyword>
<organism evidence="3 4">
    <name type="scientific">Ostreococcus lucimarinus (strain CCE9901)</name>
    <dbReference type="NCBI Taxonomy" id="436017"/>
    <lineage>
        <taxon>Eukaryota</taxon>
        <taxon>Viridiplantae</taxon>
        <taxon>Chlorophyta</taxon>
        <taxon>Mamiellophyceae</taxon>
        <taxon>Mamiellales</taxon>
        <taxon>Bathycoccaceae</taxon>
        <taxon>Ostreococcus</taxon>
    </lineage>
</organism>
<proteinExistence type="predicted"/>
<evidence type="ECO:0000256" key="1">
    <source>
        <dbReference type="SAM" id="MobiDB-lite"/>
    </source>
</evidence>
<dbReference type="Proteomes" id="UP000001568">
    <property type="component" value="Chromosome 5"/>
</dbReference>
<dbReference type="KEGG" id="olu:OSTLU_15613"/>
<dbReference type="STRING" id="436017.A4RY87"/>
<dbReference type="CDD" id="cd06257">
    <property type="entry name" value="DnaJ"/>
    <property type="match status" value="1"/>
</dbReference>
<protein>
    <recommendedName>
        <fullName evidence="2">J domain-containing protein</fullName>
    </recommendedName>
</protein>
<dbReference type="PROSITE" id="PS51257">
    <property type="entry name" value="PROKAR_LIPOPROTEIN"/>
    <property type="match status" value="1"/>
</dbReference>
<dbReference type="GeneID" id="5002016"/>
<dbReference type="HOGENOM" id="CLU_468852_0_0_1"/>
<dbReference type="InterPro" id="IPR036869">
    <property type="entry name" value="J_dom_sf"/>
</dbReference>
<dbReference type="Gene3D" id="2.130.10.10">
    <property type="entry name" value="YVTN repeat-like/Quinoprotein amine dehydrogenase"/>
    <property type="match status" value="1"/>
</dbReference>
<gene>
    <name evidence="3" type="ORF">OSTLU_15613</name>
</gene>
<feature type="region of interest" description="Disordered" evidence="1">
    <location>
        <begin position="1"/>
        <end position="21"/>
    </location>
</feature>
<sequence length="582" mass="62412">MVTKAGPPDPCDQSSSSASSSASSSCFEILGLDGAAADVTREDVRRAFRKRLVRAHPDRNSGCSRAYDALCAARDAAYDMVDRKDLLACAARYDWRASMRKDERANKRAAGVAKREELKTTPTSPRRRSAVNTSSSSINKTKFGPHESRVTVMTARDDGVVATGEASGRVSVWRADGARVDSCDAPSTTDKTNDAVSILQFNRHHGLVATYVTSKPRFWTVGCDTMSAAAATEVDAHSRRITAAKWFEGVEGAEICDVLVTAALDGTVFVQTFFDGALGPSALASRDGFRAVKAVDALATSADGGAFVVTDVVGNFKLWRVRLENSKTSLTVEPITNIVTWNGFGGVCFARLARSPMAPDSLRLLTTFTDASARQSRVLEWSVPHLENGAVADVRGYVGAIPSANGVIRGVASDFLTIARSKEDDDDDDDADDDDDEMYLLAANDLIFAVDARARCVLYTMDSAHCRALHPSTTIPGAFVSCRVAAARDGVGFDVCALDDGRIIAKLDFTADKFFDDVDDVTDGRIIAKLDFTADKFFDDVDDVTDATDVNAQRAASSILVASSSSQVLLLARRSTVVAVRL</sequence>
<dbReference type="OrthoDB" id="10518289at2759"/>
<dbReference type="InterPro" id="IPR015943">
    <property type="entry name" value="WD40/YVTN_repeat-like_dom_sf"/>
</dbReference>
<evidence type="ECO:0000313" key="3">
    <source>
        <dbReference type="EMBL" id="ABO96179.1"/>
    </source>
</evidence>
<name>A4RY87_OSTLU</name>
<evidence type="ECO:0000313" key="4">
    <source>
        <dbReference type="Proteomes" id="UP000001568"/>
    </source>
</evidence>
<dbReference type="Gene3D" id="1.10.287.110">
    <property type="entry name" value="DnaJ domain"/>
    <property type="match status" value="1"/>
</dbReference>
<feature type="compositionally biased region" description="Polar residues" evidence="1">
    <location>
        <begin position="120"/>
        <end position="140"/>
    </location>
</feature>
<reference evidence="3 4" key="1">
    <citation type="journal article" date="2007" name="Proc. Natl. Acad. Sci. U.S.A.">
        <title>The tiny eukaryote Ostreococcus provides genomic insights into the paradox of plankton speciation.</title>
        <authorList>
            <person name="Palenik B."/>
            <person name="Grimwood J."/>
            <person name="Aerts A."/>
            <person name="Rouze P."/>
            <person name="Salamov A."/>
            <person name="Putnam N."/>
            <person name="Dupont C."/>
            <person name="Jorgensen R."/>
            <person name="Derelle E."/>
            <person name="Rombauts S."/>
            <person name="Zhou K."/>
            <person name="Otillar R."/>
            <person name="Merchant S.S."/>
            <person name="Podell S."/>
            <person name="Gaasterland T."/>
            <person name="Napoli C."/>
            <person name="Gendler K."/>
            <person name="Manuell A."/>
            <person name="Tai V."/>
            <person name="Vallon O."/>
            <person name="Piganeau G."/>
            <person name="Jancek S."/>
            <person name="Heijde M."/>
            <person name="Jabbari K."/>
            <person name="Bowler C."/>
            <person name="Lohr M."/>
            <person name="Robbens S."/>
            <person name="Werner G."/>
            <person name="Dubchak I."/>
            <person name="Pazour G.J."/>
            <person name="Ren Q."/>
            <person name="Paulsen I."/>
            <person name="Delwiche C."/>
            <person name="Schmutz J."/>
            <person name="Rokhsar D."/>
            <person name="Van de Peer Y."/>
            <person name="Moreau H."/>
            <person name="Grigoriev I.V."/>
        </authorList>
    </citation>
    <scope>NUCLEOTIDE SEQUENCE [LARGE SCALE GENOMIC DNA]</scope>
    <source>
        <strain evidence="3 4">CCE9901</strain>
    </source>
</reference>
<dbReference type="EMBL" id="CP000585">
    <property type="protein sequence ID" value="ABO96179.1"/>
    <property type="molecule type" value="Genomic_DNA"/>
</dbReference>